<dbReference type="Proteomes" id="UP001218218">
    <property type="component" value="Unassembled WGS sequence"/>
</dbReference>
<comment type="caution">
    <text evidence="1">The sequence shown here is derived from an EMBL/GenBank/DDBJ whole genome shotgun (WGS) entry which is preliminary data.</text>
</comment>
<proteinExistence type="predicted"/>
<dbReference type="Gene3D" id="2.130.10.10">
    <property type="entry name" value="YVTN repeat-like/Quinoprotein amine dehydrogenase"/>
    <property type="match status" value="1"/>
</dbReference>
<evidence type="ECO:0000313" key="1">
    <source>
        <dbReference type="EMBL" id="KAJ7323882.1"/>
    </source>
</evidence>
<protein>
    <submittedName>
        <fullName evidence="1">Uncharacterized protein</fullName>
    </submittedName>
</protein>
<dbReference type="InterPro" id="IPR015943">
    <property type="entry name" value="WD40/YVTN_repeat-like_dom_sf"/>
</dbReference>
<organism evidence="1 2">
    <name type="scientific">Mycena albidolilacea</name>
    <dbReference type="NCBI Taxonomy" id="1033008"/>
    <lineage>
        <taxon>Eukaryota</taxon>
        <taxon>Fungi</taxon>
        <taxon>Dikarya</taxon>
        <taxon>Basidiomycota</taxon>
        <taxon>Agaricomycotina</taxon>
        <taxon>Agaricomycetes</taxon>
        <taxon>Agaricomycetidae</taxon>
        <taxon>Agaricales</taxon>
        <taxon>Marasmiineae</taxon>
        <taxon>Mycenaceae</taxon>
        <taxon>Mycena</taxon>
    </lineage>
</organism>
<gene>
    <name evidence="1" type="ORF">DFH08DRAFT_941369</name>
</gene>
<name>A0AAD6ZJH5_9AGAR</name>
<sequence length="252" mass="27795">MIGSDAAFGVNHLSKHAQGMDEFTNKEDTGPRRVATLLKWTSRFPPIRLALPQPHSPQLGRTDGADRFVVYPGGAAPRAGRGAGAYVFETVVCCTQFSADAKYLAIGCNRTAHIYDVGDVLLTSPHTRSTTQHESRRAHHSNCNSQQQQHFWWARALYVPVAHALALLDAQPLSAFPAIVQALHTRTLPPSGHAELLEQYTTAIQSSQPRADWDESGSCTRANLNVGPPALARVVYRYMQTRRRCAQRKDVT</sequence>
<keyword evidence="2" id="KW-1185">Reference proteome</keyword>
<dbReference type="EMBL" id="JARIHO010000045">
    <property type="protein sequence ID" value="KAJ7323882.1"/>
    <property type="molecule type" value="Genomic_DNA"/>
</dbReference>
<reference evidence="1" key="1">
    <citation type="submission" date="2023-03" db="EMBL/GenBank/DDBJ databases">
        <title>Massive genome expansion in bonnet fungi (Mycena s.s.) driven by repeated elements and novel gene families across ecological guilds.</title>
        <authorList>
            <consortium name="Lawrence Berkeley National Laboratory"/>
            <person name="Harder C.B."/>
            <person name="Miyauchi S."/>
            <person name="Viragh M."/>
            <person name="Kuo A."/>
            <person name="Thoen E."/>
            <person name="Andreopoulos B."/>
            <person name="Lu D."/>
            <person name="Skrede I."/>
            <person name="Drula E."/>
            <person name="Henrissat B."/>
            <person name="Morin E."/>
            <person name="Kohler A."/>
            <person name="Barry K."/>
            <person name="LaButti K."/>
            <person name="Morin E."/>
            <person name="Salamov A."/>
            <person name="Lipzen A."/>
            <person name="Mereny Z."/>
            <person name="Hegedus B."/>
            <person name="Baldrian P."/>
            <person name="Stursova M."/>
            <person name="Weitz H."/>
            <person name="Taylor A."/>
            <person name="Grigoriev I.V."/>
            <person name="Nagy L.G."/>
            <person name="Martin F."/>
            <person name="Kauserud H."/>
        </authorList>
    </citation>
    <scope>NUCLEOTIDE SEQUENCE</scope>
    <source>
        <strain evidence="1">CBHHK002</strain>
    </source>
</reference>
<evidence type="ECO:0000313" key="2">
    <source>
        <dbReference type="Proteomes" id="UP001218218"/>
    </source>
</evidence>
<accession>A0AAD6ZJH5</accession>
<dbReference type="AlphaFoldDB" id="A0AAD6ZJH5"/>